<proteinExistence type="predicted"/>
<dbReference type="EMBL" id="DAANDG010000101">
    <property type="protein sequence ID" value="HAC9365309.1"/>
    <property type="molecule type" value="Genomic_DNA"/>
</dbReference>
<accession>A0A706NUN6</accession>
<feature type="non-terminal residue" evidence="1">
    <location>
        <position position="55"/>
    </location>
</feature>
<name>A0A706NUN6_SALTM</name>
<reference evidence="1" key="1">
    <citation type="journal article" date="2018" name="Genome Biol.">
        <title>SKESA: strategic k-mer extension for scrupulous assemblies.</title>
        <authorList>
            <person name="Souvorov A."/>
            <person name="Agarwala R."/>
            <person name="Lipman D.J."/>
        </authorList>
    </citation>
    <scope>NUCLEOTIDE SEQUENCE</scope>
    <source>
        <strain evidence="1">L04603-15</strain>
    </source>
</reference>
<dbReference type="AlphaFoldDB" id="A0A706NUN6"/>
<gene>
    <name evidence="1" type="ORF">G0K05_23865</name>
</gene>
<protein>
    <submittedName>
        <fullName evidence="1">Octaprenyl diphosphate synthase</fullName>
    </submittedName>
</protein>
<sequence>MKKKNTTHTVTFICGVFSVQSGYISNHKPYVTSFRHGIIGAISPAFAMNLEKINE</sequence>
<reference evidence="1" key="2">
    <citation type="submission" date="2019-01" db="EMBL/GenBank/DDBJ databases">
        <authorList>
            <consortium name="NCBI Pathogen Detection Project"/>
        </authorList>
    </citation>
    <scope>NUCLEOTIDE SEQUENCE</scope>
    <source>
        <strain evidence="1">L04603-15</strain>
    </source>
</reference>
<organism evidence="1">
    <name type="scientific">Salmonella typhimurium</name>
    <dbReference type="NCBI Taxonomy" id="90371"/>
    <lineage>
        <taxon>Bacteria</taxon>
        <taxon>Pseudomonadati</taxon>
        <taxon>Pseudomonadota</taxon>
        <taxon>Gammaproteobacteria</taxon>
        <taxon>Enterobacterales</taxon>
        <taxon>Enterobacteriaceae</taxon>
        <taxon>Salmonella</taxon>
    </lineage>
</organism>
<comment type="caution">
    <text evidence="1">The sequence shown here is derived from an EMBL/GenBank/DDBJ whole genome shotgun (WGS) entry which is preliminary data.</text>
</comment>
<evidence type="ECO:0000313" key="1">
    <source>
        <dbReference type="EMBL" id="HAC9365309.1"/>
    </source>
</evidence>